<evidence type="ECO:0000256" key="1">
    <source>
        <dbReference type="SAM" id="MobiDB-lite"/>
    </source>
</evidence>
<name>A0AAE0XM97_9GAST</name>
<dbReference type="AlphaFoldDB" id="A0AAE0XM97"/>
<protein>
    <submittedName>
        <fullName evidence="2">Uncharacterized protein</fullName>
    </submittedName>
</protein>
<reference evidence="2" key="1">
    <citation type="journal article" date="2023" name="G3 (Bethesda)">
        <title>A reference genome for the long-term kleptoplast-retaining sea slug Elysia crispata morphotype clarki.</title>
        <authorList>
            <person name="Eastman K.E."/>
            <person name="Pendleton A.L."/>
            <person name="Shaikh M.A."/>
            <person name="Suttiyut T."/>
            <person name="Ogas R."/>
            <person name="Tomko P."/>
            <person name="Gavelis G."/>
            <person name="Widhalm J.R."/>
            <person name="Wisecaver J.H."/>
        </authorList>
    </citation>
    <scope>NUCLEOTIDE SEQUENCE</scope>
    <source>
        <strain evidence="2">ECLA1</strain>
    </source>
</reference>
<evidence type="ECO:0000313" key="2">
    <source>
        <dbReference type="EMBL" id="KAK3696278.1"/>
    </source>
</evidence>
<sequence>MRKPCIVYLRRGKSVSKAGSSKQGDREKIKDNGNPHRHRLTAYDLHIYRHFQSRVAMQLSICAKSRNGDTAALRRFLRLNSVMT</sequence>
<feature type="compositionally biased region" description="Basic and acidic residues" evidence="1">
    <location>
        <begin position="23"/>
        <end position="34"/>
    </location>
</feature>
<organism evidence="2 3">
    <name type="scientific">Elysia crispata</name>
    <name type="common">lettuce slug</name>
    <dbReference type="NCBI Taxonomy" id="231223"/>
    <lineage>
        <taxon>Eukaryota</taxon>
        <taxon>Metazoa</taxon>
        <taxon>Spiralia</taxon>
        <taxon>Lophotrochozoa</taxon>
        <taxon>Mollusca</taxon>
        <taxon>Gastropoda</taxon>
        <taxon>Heterobranchia</taxon>
        <taxon>Euthyneura</taxon>
        <taxon>Panpulmonata</taxon>
        <taxon>Sacoglossa</taxon>
        <taxon>Placobranchoidea</taxon>
        <taxon>Plakobranchidae</taxon>
        <taxon>Elysia</taxon>
    </lineage>
</organism>
<accession>A0AAE0XM97</accession>
<proteinExistence type="predicted"/>
<gene>
    <name evidence="2" type="ORF">RRG08_027716</name>
</gene>
<dbReference type="Proteomes" id="UP001283361">
    <property type="component" value="Unassembled WGS sequence"/>
</dbReference>
<keyword evidence="3" id="KW-1185">Reference proteome</keyword>
<comment type="caution">
    <text evidence="2">The sequence shown here is derived from an EMBL/GenBank/DDBJ whole genome shotgun (WGS) entry which is preliminary data.</text>
</comment>
<dbReference type="EMBL" id="JAWDGP010008052">
    <property type="protein sequence ID" value="KAK3696278.1"/>
    <property type="molecule type" value="Genomic_DNA"/>
</dbReference>
<evidence type="ECO:0000313" key="3">
    <source>
        <dbReference type="Proteomes" id="UP001283361"/>
    </source>
</evidence>
<feature type="region of interest" description="Disordered" evidence="1">
    <location>
        <begin position="13"/>
        <end position="36"/>
    </location>
</feature>